<comment type="caution">
    <text evidence="3">The sequence shown here is derived from an EMBL/GenBank/DDBJ whole genome shotgun (WGS) entry which is preliminary data.</text>
</comment>
<keyword evidence="1" id="KW-0812">Transmembrane</keyword>
<organism evidence="3 4">
    <name type="scientific">Cellvibrio zantedeschiae</name>
    <dbReference type="NCBI Taxonomy" id="1237077"/>
    <lineage>
        <taxon>Bacteria</taxon>
        <taxon>Pseudomonadati</taxon>
        <taxon>Pseudomonadota</taxon>
        <taxon>Gammaproteobacteria</taxon>
        <taxon>Cellvibrionales</taxon>
        <taxon>Cellvibrionaceae</taxon>
        <taxon>Cellvibrio</taxon>
    </lineage>
</organism>
<dbReference type="InterPro" id="IPR021309">
    <property type="entry name" value="YgaP-like_TM"/>
</dbReference>
<evidence type="ECO:0000256" key="1">
    <source>
        <dbReference type="SAM" id="Phobius"/>
    </source>
</evidence>
<keyword evidence="1" id="KW-0472">Membrane</keyword>
<feature type="domain" description="Inner membrane protein YgaP-like transmembrane" evidence="2">
    <location>
        <begin position="4"/>
        <end position="64"/>
    </location>
</feature>
<sequence>MFYRKNIPGWERALRVIVGFCTIAFGLLGMSASLLAYLIVATGLTALLTGFVGFCPMCAMVGRRLDSEPGKEKP</sequence>
<dbReference type="Pfam" id="PF11127">
    <property type="entry name" value="YgaP-like_TM"/>
    <property type="match status" value="1"/>
</dbReference>
<accession>A0ABQ3B514</accession>
<proteinExistence type="predicted"/>
<feature type="transmembrane region" description="Helical" evidence="1">
    <location>
        <begin position="12"/>
        <end position="30"/>
    </location>
</feature>
<dbReference type="Proteomes" id="UP000619761">
    <property type="component" value="Unassembled WGS sequence"/>
</dbReference>
<gene>
    <name evidence="3" type="ORF">GCM10011613_18490</name>
</gene>
<evidence type="ECO:0000259" key="2">
    <source>
        <dbReference type="Pfam" id="PF11127"/>
    </source>
</evidence>
<feature type="transmembrane region" description="Helical" evidence="1">
    <location>
        <begin position="36"/>
        <end position="61"/>
    </location>
</feature>
<evidence type="ECO:0000313" key="3">
    <source>
        <dbReference type="EMBL" id="GGY73604.1"/>
    </source>
</evidence>
<keyword evidence="1" id="KW-1133">Transmembrane helix</keyword>
<evidence type="ECO:0000313" key="4">
    <source>
        <dbReference type="Proteomes" id="UP000619761"/>
    </source>
</evidence>
<reference evidence="4" key="1">
    <citation type="journal article" date="2019" name="Int. J. Syst. Evol. Microbiol.">
        <title>The Global Catalogue of Microorganisms (GCM) 10K type strain sequencing project: providing services to taxonomists for standard genome sequencing and annotation.</title>
        <authorList>
            <consortium name="The Broad Institute Genomics Platform"/>
            <consortium name="The Broad Institute Genome Sequencing Center for Infectious Disease"/>
            <person name="Wu L."/>
            <person name="Ma J."/>
        </authorList>
    </citation>
    <scope>NUCLEOTIDE SEQUENCE [LARGE SCALE GENOMIC DNA]</scope>
    <source>
        <strain evidence="4">KCTC 32239</strain>
    </source>
</reference>
<dbReference type="EMBL" id="BMYZ01000001">
    <property type="protein sequence ID" value="GGY73604.1"/>
    <property type="molecule type" value="Genomic_DNA"/>
</dbReference>
<keyword evidence="4" id="KW-1185">Reference proteome</keyword>
<name>A0ABQ3B514_9GAMM</name>
<protein>
    <recommendedName>
        <fullName evidence="2">Inner membrane protein YgaP-like transmembrane domain-containing protein</fullName>
    </recommendedName>
</protein>
<dbReference type="RefSeq" id="WP_189417753.1">
    <property type="nucleotide sequence ID" value="NZ_BMYZ01000001.1"/>
</dbReference>